<dbReference type="SUPFAM" id="SSF48452">
    <property type="entry name" value="TPR-like"/>
    <property type="match status" value="1"/>
</dbReference>
<protein>
    <submittedName>
        <fullName evidence="1">Uncharacterized protein</fullName>
    </submittedName>
</protein>
<accession>A0AAE0GQM0</accession>
<keyword evidence="2" id="KW-1185">Reference proteome</keyword>
<comment type="caution">
    <text evidence="1">The sequence shown here is derived from an EMBL/GenBank/DDBJ whole genome shotgun (WGS) entry which is preliminary data.</text>
</comment>
<reference evidence="1 2" key="1">
    <citation type="journal article" date="2015" name="Genome Biol. Evol.">
        <title>Comparative Genomics of a Bacterivorous Green Alga Reveals Evolutionary Causalities and Consequences of Phago-Mixotrophic Mode of Nutrition.</title>
        <authorList>
            <person name="Burns J.A."/>
            <person name="Paasch A."/>
            <person name="Narechania A."/>
            <person name="Kim E."/>
        </authorList>
    </citation>
    <scope>NUCLEOTIDE SEQUENCE [LARGE SCALE GENOMIC DNA]</scope>
    <source>
        <strain evidence="1 2">PLY_AMNH</strain>
    </source>
</reference>
<organism evidence="1 2">
    <name type="scientific">Cymbomonas tetramitiformis</name>
    <dbReference type="NCBI Taxonomy" id="36881"/>
    <lineage>
        <taxon>Eukaryota</taxon>
        <taxon>Viridiplantae</taxon>
        <taxon>Chlorophyta</taxon>
        <taxon>Pyramimonadophyceae</taxon>
        <taxon>Pyramimonadales</taxon>
        <taxon>Pyramimonadaceae</taxon>
        <taxon>Cymbomonas</taxon>
    </lineage>
</organism>
<gene>
    <name evidence="1" type="ORF">CYMTET_9689</name>
</gene>
<dbReference type="InterPro" id="IPR011990">
    <property type="entry name" value="TPR-like_helical_dom_sf"/>
</dbReference>
<dbReference type="PANTHER" id="PTHR47908">
    <property type="match status" value="1"/>
</dbReference>
<dbReference type="Proteomes" id="UP001190700">
    <property type="component" value="Unassembled WGS sequence"/>
</dbReference>
<proteinExistence type="predicted"/>
<dbReference type="PANTHER" id="PTHR47908:SF2">
    <property type="entry name" value="TETRATRICOPEPTIDE REPEAT (TPR)-LIKE SUPERFAMILY PROTEIN"/>
    <property type="match status" value="1"/>
</dbReference>
<dbReference type="EMBL" id="LGRX02003231">
    <property type="protein sequence ID" value="KAK3282580.1"/>
    <property type="molecule type" value="Genomic_DNA"/>
</dbReference>
<dbReference type="Gene3D" id="1.25.40.10">
    <property type="entry name" value="Tetratricopeptide repeat domain"/>
    <property type="match status" value="1"/>
</dbReference>
<evidence type="ECO:0000313" key="2">
    <source>
        <dbReference type="Proteomes" id="UP001190700"/>
    </source>
</evidence>
<sequence length="178" mass="20415">MDNFRKGNIAESIEYFDEVLEMSPKQKPFLWQRGLSLYYANRFVEGAEQFRSDVAVNPNDTEEAIWAFMCEARLDGPEQAQQGMLKVGQDFRPVMRAAYEAFSGEGTVQQLEAAAGRDRGGHDRFYSYLYIGLWYEAHNDEEAAREYIQAAAQTPYGQKSGDYMASLAEVHLKQRNWV</sequence>
<dbReference type="GO" id="GO:0009507">
    <property type="term" value="C:chloroplast"/>
    <property type="evidence" value="ECO:0007669"/>
    <property type="project" value="TreeGrafter"/>
</dbReference>
<dbReference type="AlphaFoldDB" id="A0AAE0GQM0"/>
<evidence type="ECO:0000313" key="1">
    <source>
        <dbReference type="EMBL" id="KAK3282580.1"/>
    </source>
</evidence>
<name>A0AAE0GQM0_9CHLO</name>